<dbReference type="SMART" id="SM00850">
    <property type="entry name" value="LytTR"/>
    <property type="match status" value="1"/>
</dbReference>
<proteinExistence type="predicted"/>
<evidence type="ECO:0000256" key="1">
    <source>
        <dbReference type="PROSITE-ProRule" id="PRU00169"/>
    </source>
</evidence>
<dbReference type="Gene3D" id="2.40.50.1020">
    <property type="entry name" value="LytTr DNA-binding domain"/>
    <property type="match status" value="1"/>
</dbReference>
<sequence length="238" mass="27464">MKINTLVVDDNPDWQTILSKFVQMNPNLELVGVCSSAMEAYGKMAEVEVDLLICDIEMPDMTGLALVKSIRIPPLVIFVTAHPNYALDCYEVSPIDFLLKPIDLERFIRSIERVKVRMIHPPESANAEPYFFIRENLNYVQIEYREVLYMKSQENFLQIVTTSKSFLPILSIAKMEEQLKGDRFLRVHRSYIVNRSAINLITKSELILVDGTIIPIGEQYRMQVTRKHIEGKLISRTN</sequence>
<dbReference type="Pfam" id="PF00072">
    <property type="entry name" value="Response_reg"/>
    <property type="match status" value="1"/>
</dbReference>
<dbReference type="PROSITE" id="PS50110">
    <property type="entry name" value="RESPONSE_REGULATORY"/>
    <property type="match status" value="1"/>
</dbReference>
<feature type="domain" description="HTH LytTR-type" evidence="3">
    <location>
        <begin position="138"/>
        <end position="231"/>
    </location>
</feature>
<dbReference type="Proteomes" id="UP000002875">
    <property type="component" value="Chromosome"/>
</dbReference>
<dbReference type="SUPFAM" id="SSF52172">
    <property type="entry name" value="CheY-like"/>
    <property type="match status" value="1"/>
</dbReference>
<dbReference type="PANTHER" id="PTHR37299:SF1">
    <property type="entry name" value="STAGE 0 SPORULATION PROTEIN A HOMOLOG"/>
    <property type="match status" value="1"/>
</dbReference>
<organism evidence="4 5">
    <name type="scientific">Emticicia oligotrophica (strain DSM 17448 / CIP 109782 / MTCC 6937 / GPTSA100-15)</name>
    <dbReference type="NCBI Taxonomy" id="929562"/>
    <lineage>
        <taxon>Bacteria</taxon>
        <taxon>Pseudomonadati</taxon>
        <taxon>Bacteroidota</taxon>
        <taxon>Cytophagia</taxon>
        <taxon>Cytophagales</taxon>
        <taxon>Leadbetterellaceae</taxon>
        <taxon>Emticicia</taxon>
    </lineage>
</organism>
<dbReference type="PANTHER" id="PTHR37299">
    <property type="entry name" value="TRANSCRIPTIONAL REGULATOR-RELATED"/>
    <property type="match status" value="1"/>
</dbReference>
<evidence type="ECO:0000313" key="4">
    <source>
        <dbReference type="EMBL" id="AFK04616.1"/>
    </source>
</evidence>
<name>A0ABM5N540_EMTOG</name>
<evidence type="ECO:0000313" key="5">
    <source>
        <dbReference type="Proteomes" id="UP000002875"/>
    </source>
</evidence>
<dbReference type="Pfam" id="PF04397">
    <property type="entry name" value="LytTR"/>
    <property type="match status" value="1"/>
</dbReference>
<dbReference type="SMART" id="SM00448">
    <property type="entry name" value="REC"/>
    <property type="match status" value="1"/>
</dbReference>
<keyword evidence="1" id="KW-0597">Phosphoprotein</keyword>
<dbReference type="InterPro" id="IPR011006">
    <property type="entry name" value="CheY-like_superfamily"/>
</dbReference>
<evidence type="ECO:0000259" key="2">
    <source>
        <dbReference type="PROSITE" id="PS50110"/>
    </source>
</evidence>
<dbReference type="RefSeq" id="WP_015030305.1">
    <property type="nucleotide sequence ID" value="NC_018748.1"/>
</dbReference>
<keyword evidence="5" id="KW-1185">Reference proteome</keyword>
<dbReference type="InterPro" id="IPR007492">
    <property type="entry name" value="LytTR_DNA-bd_dom"/>
</dbReference>
<accession>A0ABM5N540</accession>
<dbReference type="EMBL" id="CP002961">
    <property type="protein sequence ID" value="AFK04616.1"/>
    <property type="molecule type" value="Genomic_DNA"/>
</dbReference>
<gene>
    <name evidence="4" type="ordered locus">Emtol_3488</name>
</gene>
<evidence type="ECO:0000259" key="3">
    <source>
        <dbReference type="PROSITE" id="PS50930"/>
    </source>
</evidence>
<feature type="domain" description="Response regulatory" evidence="2">
    <location>
        <begin position="4"/>
        <end position="115"/>
    </location>
</feature>
<dbReference type="InterPro" id="IPR046947">
    <property type="entry name" value="LytR-like"/>
</dbReference>
<feature type="modified residue" description="4-aspartylphosphate" evidence="1">
    <location>
        <position position="55"/>
    </location>
</feature>
<protein>
    <submittedName>
        <fullName evidence="4">Two component transcriptional regulator, LytTR family</fullName>
    </submittedName>
</protein>
<dbReference type="InterPro" id="IPR001789">
    <property type="entry name" value="Sig_transdc_resp-reg_receiver"/>
</dbReference>
<dbReference type="Gene3D" id="3.40.50.2300">
    <property type="match status" value="1"/>
</dbReference>
<dbReference type="PROSITE" id="PS50930">
    <property type="entry name" value="HTH_LYTTR"/>
    <property type="match status" value="1"/>
</dbReference>
<reference evidence="4 5" key="1">
    <citation type="submission" date="2011-07" db="EMBL/GenBank/DDBJ databases">
        <title>The complete genome of chromosome of Emticicia oligotrophica DSM 17448.</title>
        <authorList>
            <consortium name="US DOE Joint Genome Institute (JGI-PGF)"/>
            <person name="Lucas S."/>
            <person name="Han J."/>
            <person name="Lapidus A."/>
            <person name="Bruce D."/>
            <person name="Goodwin L."/>
            <person name="Pitluck S."/>
            <person name="Peters L."/>
            <person name="Kyrpides N."/>
            <person name="Mavromatis K."/>
            <person name="Ivanova N."/>
            <person name="Ovchinnikova G."/>
            <person name="Teshima H."/>
            <person name="Detter J.C."/>
            <person name="Tapia R."/>
            <person name="Han C."/>
            <person name="Land M."/>
            <person name="Hauser L."/>
            <person name="Markowitz V."/>
            <person name="Cheng J.-F."/>
            <person name="Hugenholtz P."/>
            <person name="Woyke T."/>
            <person name="Wu D."/>
            <person name="Tindall B."/>
            <person name="Pomrenke H."/>
            <person name="Brambilla E."/>
            <person name="Klenk H.-P."/>
            <person name="Eisen J.A."/>
        </authorList>
    </citation>
    <scope>NUCLEOTIDE SEQUENCE [LARGE SCALE GENOMIC DNA]</scope>
    <source>
        <strain evidence="4 5">DSM 17448</strain>
    </source>
</reference>